<gene>
    <name evidence="2" type="ORF">NDU88_004662</name>
</gene>
<name>A0AAV7UH35_PLEWA</name>
<proteinExistence type="predicted"/>
<accession>A0AAV7UH35</accession>
<reference evidence="2" key="1">
    <citation type="journal article" date="2022" name="bioRxiv">
        <title>Sequencing and chromosome-scale assembly of the giantPleurodeles waltlgenome.</title>
        <authorList>
            <person name="Brown T."/>
            <person name="Elewa A."/>
            <person name="Iarovenko S."/>
            <person name="Subramanian E."/>
            <person name="Araus A.J."/>
            <person name="Petzold A."/>
            <person name="Susuki M."/>
            <person name="Suzuki K.-i.T."/>
            <person name="Hayashi T."/>
            <person name="Toyoda A."/>
            <person name="Oliveira C."/>
            <person name="Osipova E."/>
            <person name="Leigh N.D."/>
            <person name="Simon A."/>
            <person name="Yun M.H."/>
        </authorList>
    </citation>
    <scope>NUCLEOTIDE SEQUENCE</scope>
    <source>
        <strain evidence="2">20211129_DDA</strain>
        <tissue evidence="2">Liver</tissue>
    </source>
</reference>
<dbReference type="AlphaFoldDB" id="A0AAV7UH35"/>
<dbReference type="Proteomes" id="UP001066276">
    <property type="component" value="Chromosome 3_1"/>
</dbReference>
<evidence type="ECO:0000313" key="3">
    <source>
        <dbReference type="Proteomes" id="UP001066276"/>
    </source>
</evidence>
<feature type="compositionally biased region" description="Polar residues" evidence="1">
    <location>
        <begin position="40"/>
        <end position="51"/>
    </location>
</feature>
<feature type="region of interest" description="Disordered" evidence="1">
    <location>
        <begin position="40"/>
        <end position="211"/>
    </location>
</feature>
<dbReference type="EMBL" id="JANPWB010000005">
    <property type="protein sequence ID" value="KAJ1187896.1"/>
    <property type="molecule type" value="Genomic_DNA"/>
</dbReference>
<keyword evidence="3" id="KW-1185">Reference proteome</keyword>
<evidence type="ECO:0000256" key="1">
    <source>
        <dbReference type="SAM" id="MobiDB-lite"/>
    </source>
</evidence>
<sequence>MHTTGKIKMHRRLIHCPARPKDAHQHWQFQIKLVQLTRQGPATMPQGQQSAKKGRQREVSTVGSSARGCKAQGPTLRAVRPVVPSKGQPPRKIRNRDPGQEQCQHPLTAPRHPPLSEVRGAAGHPKYPIYPAGPGVQYGAAAKLRPPRGPPASQPQCPQADLPAGRAPQASNPPGVPCARKSSASSGSQERGAERAKPTAASAEIQVTPAM</sequence>
<organism evidence="2 3">
    <name type="scientific">Pleurodeles waltl</name>
    <name type="common">Iberian ribbed newt</name>
    <dbReference type="NCBI Taxonomy" id="8319"/>
    <lineage>
        <taxon>Eukaryota</taxon>
        <taxon>Metazoa</taxon>
        <taxon>Chordata</taxon>
        <taxon>Craniata</taxon>
        <taxon>Vertebrata</taxon>
        <taxon>Euteleostomi</taxon>
        <taxon>Amphibia</taxon>
        <taxon>Batrachia</taxon>
        <taxon>Caudata</taxon>
        <taxon>Salamandroidea</taxon>
        <taxon>Salamandridae</taxon>
        <taxon>Pleurodelinae</taxon>
        <taxon>Pleurodeles</taxon>
    </lineage>
</organism>
<evidence type="ECO:0000313" key="2">
    <source>
        <dbReference type="EMBL" id="KAJ1187896.1"/>
    </source>
</evidence>
<comment type="caution">
    <text evidence="2">The sequence shown here is derived from an EMBL/GenBank/DDBJ whole genome shotgun (WGS) entry which is preliminary data.</text>
</comment>
<protein>
    <submittedName>
        <fullName evidence="2">Uncharacterized protein</fullName>
    </submittedName>
</protein>